<evidence type="ECO:0000256" key="5">
    <source>
        <dbReference type="ARBA" id="ARBA00022525"/>
    </source>
</evidence>
<keyword evidence="11 14" id="KW-1015">Disulfide bond</keyword>
<comment type="caution">
    <text evidence="18">The sequence shown here is derived from an EMBL/GenBank/DDBJ whole genome shotgun (WGS) entry which is preliminary data.</text>
</comment>
<evidence type="ECO:0000256" key="2">
    <source>
        <dbReference type="ARBA" id="ARBA00004589"/>
    </source>
</evidence>
<dbReference type="EMBL" id="VCHE01000054">
    <property type="protein sequence ID" value="KAB2573673.1"/>
    <property type="molecule type" value="Genomic_DNA"/>
</dbReference>
<evidence type="ECO:0000256" key="11">
    <source>
        <dbReference type="ARBA" id="ARBA00023157"/>
    </source>
</evidence>
<keyword evidence="12" id="KW-0449">Lipoprotein</keyword>
<evidence type="ECO:0000256" key="14">
    <source>
        <dbReference type="PROSITE-ProRule" id="PRU01356"/>
    </source>
</evidence>
<feature type="transmembrane region" description="Helical" evidence="15">
    <location>
        <begin position="98"/>
        <end position="119"/>
    </location>
</feature>
<dbReference type="InterPro" id="IPR008427">
    <property type="entry name" value="Extracellular_membr_CFEM_dom"/>
</dbReference>
<keyword evidence="14" id="KW-0408">Iron</keyword>
<dbReference type="OrthoDB" id="2496787at2759"/>
<accession>A0A5N5D7A8</accession>
<evidence type="ECO:0000256" key="6">
    <source>
        <dbReference type="ARBA" id="ARBA00022622"/>
    </source>
</evidence>
<feature type="transmembrane region" description="Helical" evidence="15">
    <location>
        <begin position="211"/>
        <end position="233"/>
    </location>
</feature>
<evidence type="ECO:0000256" key="12">
    <source>
        <dbReference type="ARBA" id="ARBA00023288"/>
    </source>
</evidence>
<keyword evidence="7 15" id="KW-0812">Transmembrane</keyword>
<evidence type="ECO:0000259" key="17">
    <source>
        <dbReference type="PROSITE" id="PS52012"/>
    </source>
</evidence>
<dbReference type="GO" id="GO:0046872">
    <property type="term" value="F:metal ion binding"/>
    <property type="evidence" value="ECO:0007669"/>
    <property type="project" value="UniProtKB-UniRule"/>
</dbReference>
<feature type="disulfide bond" evidence="14">
    <location>
        <begin position="36"/>
        <end position="67"/>
    </location>
</feature>
<evidence type="ECO:0000256" key="15">
    <source>
        <dbReference type="SAM" id="Phobius"/>
    </source>
</evidence>
<evidence type="ECO:0000256" key="10">
    <source>
        <dbReference type="ARBA" id="ARBA00023136"/>
    </source>
</evidence>
<dbReference type="Proteomes" id="UP000325902">
    <property type="component" value="Unassembled WGS sequence"/>
</dbReference>
<feature type="domain" description="CFEM" evidence="17">
    <location>
        <begin position="3"/>
        <end position="115"/>
    </location>
</feature>
<evidence type="ECO:0000256" key="3">
    <source>
        <dbReference type="ARBA" id="ARBA00004613"/>
    </source>
</evidence>
<evidence type="ECO:0000313" key="19">
    <source>
        <dbReference type="Proteomes" id="UP000325902"/>
    </source>
</evidence>
<keyword evidence="19" id="KW-1185">Reference proteome</keyword>
<dbReference type="InterPro" id="IPR049326">
    <property type="entry name" value="Rhodopsin_dom_fungi"/>
</dbReference>
<feature type="disulfide bond" evidence="14">
    <location>
        <begin position="55"/>
        <end position="88"/>
    </location>
</feature>
<dbReference type="GO" id="GO:0005576">
    <property type="term" value="C:extracellular region"/>
    <property type="evidence" value="ECO:0007669"/>
    <property type="project" value="UniProtKB-SubCell"/>
</dbReference>
<feature type="chain" id="PRO_5025046894" description="CFEM domain-containing protein" evidence="16">
    <location>
        <begin position="21"/>
        <end position="303"/>
    </location>
</feature>
<feature type="transmembrane region" description="Helical" evidence="15">
    <location>
        <begin position="131"/>
        <end position="154"/>
    </location>
</feature>
<dbReference type="Pfam" id="PF05730">
    <property type="entry name" value="CFEM"/>
    <property type="match status" value="1"/>
</dbReference>
<keyword evidence="6" id="KW-0325">Glycoprotein</keyword>
<keyword evidence="9 15" id="KW-1133">Transmembrane helix</keyword>
<feature type="disulfide bond" evidence="14">
    <location>
        <begin position="32"/>
        <end position="72"/>
    </location>
</feature>
<comment type="subcellular location">
    <subcellularLocation>
        <location evidence="2">Membrane</location>
        <topology evidence="2">Lipid-anchor</topology>
        <topology evidence="2">GPI-anchor</topology>
    </subcellularLocation>
    <subcellularLocation>
        <location evidence="1">Membrane</location>
        <topology evidence="1">Multi-pass membrane protein</topology>
    </subcellularLocation>
    <subcellularLocation>
        <location evidence="3">Secreted</location>
    </subcellularLocation>
</comment>
<gene>
    <name evidence="18" type="ORF">DBV05_g7673</name>
</gene>
<evidence type="ECO:0000256" key="16">
    <source>
        <dbReference type="SAM" id="SignalP"/>
    </source>
</evidence>
<dbReference type="SMART" id="SM00747">
    <property type="entry name" value="CFEM"/>
    <property type="match status" value="1"/>
</dbReference>
<evidence type="ECO:0000256" key="4">
    <source>
        <dbReference type="ARBA" id="ARBA00010031"/>
    </source>
</evidence>
<dbReference type="PROSITE" id="PS52012">
    <property type="entry name" value="CFEM"/>
    <property type="match status" value="1"/>
</dbReference>
<evidence type="ECO:0000256" key="1">
    <source>
        <dbReference type="ARBA" id="ARBA00004141"/>
    </source>
</evidence>
<evidence type="ECO:0000256" key="8">
    <source>
        <dbReference type="ARBA" id="ARBA00022729"/>
    </source>
</evidence>
<feature type="transmembrane region" description="Helical" evidence="15">
    <location>
        <begin position="174"/>
        <end position="199"/>
    </location>
</feature>
<feature type="signal peptide" evidence="16">
    <location>
        <begin position="1"/>
        <end position="20"/>
    </location>
</feature>
<dbReference type="AlphaFoldDB" id="A0A5N5D7A8"/>
<proteinExistence type="inferred from homology"/>
<keyword evidence="10 15" id="KW-0472">Membrane</keyword>
<dbReference type="Pfam" id="PF20684">
    <property type="entry name" value="Fung_rhodopsin"/>
    <property type="match status" value="1"/>
</dbReference>
<keyword evidence="8 16" id="KW-0732">Signal</keyword>
<keyword evidence="6" id="KW-0336">GPI-anchor</keyword>
<sequence>MKMVWALPIAIAVLSPHAYATESLTDLELPTCASRCLDDALNLSSCADEDDSCLCNSKAFDRQFDACLDANCLARDYFAAKNLTDTACGFEVRDKRSVVIWVAGVGAALAYAAIAIRLYTRYFINLGGLNWDDWSTVVTAAFLAPLTAGAILLAKNGLGKDTWTLPLKSITETLWIFYVQEHLYIICTVLVKLSLLLFYLRIFPDATFRKIVWATLVFALCFGFSALFAFAFQCTPVKHAWHVWDEEHPGSCVNINALVLTAAALNTCADFWIIVLPIPGVVKLQSSLRMKLQVIPMFCTGFL</sequence>
<keyword evidence="14" id="KW-0349">Heme</keyword>
<evidence type="ECO:0000256" key="9">
    <source>
        <dbReference type="ARBA" id="ARBA00022989"/>
    </source>
</evidence>
<comment type="similarity">
    <text evidence="4">Belongs to the RBT5 family.</text>
</comment>
<dbReference type="PANTHER" id="PTHR33048:SF47">
    <property type="entry name" value="INTEGRAL MEMBRANE PROTEIN-RELATED"/>
    <property type="match status" value="1"/>
</dbReference>
<name>A0A5N5D7A8_9PEZI</name>
<keyword evidence="14" id="KW-0479">Metal-binding</keyword>
<dbReference type="InterPro" id="IPR052337">
    <property type="entry name" value="SAT4-like"/>
</dbReference>
<organism evidence="18 19">
    <name type="scientific">Lasiodiplodia theobromae</name>
    <dbReference type="NCBI Taxonomy" id="45133"/>
    <lineage>
        <taxon>Eukaryota</taxon>
        <taxon>Fungi</taxon>
        <taxon>Dikarya</taxon>
        <taxon>Ascomycota</taxon>
        <taxon>Pezizomycotina</taxon>
        <taxon>Dothideomycetes</taxon>
        <taxon>Dothideomycetes incertae sedis</taxon>
        <taxon>Botryosphaeriales</taxon>
        <taxon>Botryosphaeriaceae</taxon>
        <taxon>Lasiodiplodia</taxon>
    </lineage>
</organism>
<reference evidence="18 19" key="1">
    <citation type="journal article" date="2019" name="Sci. Rep.">
        <title>A multi-omics analysis of the grapevine pathogen Lasiodiplodia theobromae reveals that temperature affects the expression of virulence- and pathogenicity-related genes.</title>
        <authorList>
            <person name="Felix C."/>
            <person name="Meneses R."/>
            <person name="Goncalves M.F.M."/>
            <person name="Tilleman L."/>
            <person name="Duarte A.S."/>
            <person name="Jorrin-Novo J.V."/>
            <person name="Van de Peer Y."/>
            <person name="Deforce D."/>
            <person name="Van Nieuwerburgh F."/>
            <person name="Esteves A.C."/>
            <person name="Alves A."/>
        </authorList>
    </citation>
    <scope>NUCLEOTIDE SEQUENCE [LARGE SCALE GENOMIC DNA]</scope>
    <source>
        <strain evidence="18 19">LA-SOL3</strain>
    </source>
</reference>
<comment type="similarity">
    <text evidence="13">Belongs to the SAT4 family.</text>
</comment>
<evidence type="ECO:0000313" key="18">
    <source>
        <dbReference type="EMBL" id="KAB2573673.1"/>
    </source>
</evidence>
<evidence type="ECO:0000256" key="7">
    <source>
        <dbReference type="ARBA" id="ARBA00022692"/>
    </source>
</evidence>
<dbReference type="PANTHER" id="PTHR33048">
    <property type="entry name" value="PTH11-LIKE INTEGRAL MEMBRANE PROTEIN (AFU_ORTHOLOGUE AFUA_5G11245)"/>
    <property type="match status" value="1"/>
</dbReference>
<feature type="binding site" description="axial binding residue" evidence="14">
    <location>
        <position position="50"/>
    </location>
    <ligand>
        <name>heme</name>
        <dbReference type="ChEBI" id="CHEBI:30413"/>
    </ligand>
    <ligandPart>
        <name>Fe</name>
        <dbReference type="ChEBI" id="CHEBI:18248"/>
    </ligandPart>
</feature>
<keyword evidence="5" id="KW-0964">Secreted</keyword>
<evidence type="ECO:0000256" key="13">
    <source>
        <dbReference type="ARBA" id="ARBA00038359"/>
    </source>
</evidence>
<feature type="disulfide bond" evidence="14">
    <location>
        <begin position="46"/>
        <end position="53"/>
    </location>
</feature>
<protein>
    <recommendedName>
        <fullName evidence="17">CFEM domain-containing protein</fullName>
    </recommendedName>
</protein>
<feature type="transmembrane region" description="Helical" evidence="15">
    <location>
        <begin position="253"/>
        <end position="282"/>
    </location>
</feature>
<dbReference type="GO" id="GO:0098552">
    <property type="term" value="C:side of membrane"/>
    <property type="evidence" value="ECO:0007669"/>
    <property type="project" value="UniProtKB-KW"/>
</dbReference>